<protein>
    <submittedName>
        <fullName evidence="6">Response regulator transcription factor</fullName>
    </submittedName>
</protein>
<keyword evidence="2" id="KW-0238">DNA-binding</keyword>
<dbReference type="Proteomes" id="UP000772618">
    <property type="component" value="Unassembled WGS sequence"/>
</dbReference>
<reference evidence="6 7" key="1">
    <citation type="submission" date="2021-05" db="EMBL/GenBank/DDBJ databases">
        <title>A Polyphasic approach of four new species of the genus Ohtaekwangia: Ohtaekwangia histidinii sp. nov., Ohtaekwangia cretensis sp. nov., Ohtaekwangia indiensis sp. nov., Ohtaekwangia reichenbachii sp. nov. from diverse environment.</title>
        <authorList>
            <person name="Octaviana S."/>
        </authorList>
    </citation>
    <scope>NUCLEOTIDE SEQUENCE [LARGE SCALE GENOMIC DNA]</scope>
    <source>
        <strain evidence="6 7">PWU20</strain>
    </source>
</reference>
<comment type="caution">
    <text evidence="6">The sequence shown here is derived from an EMBL/GenBank/DDBJ whole genome shotgun (WGS) entry which is preliminary data.</text>
</comment>
<dbReference type="SUPFAM" id="SSF46894">
    <property type="entry name" value="C-terminal effector domain of the bipartite response regulators"/>
    <property type="match status" value="1"/>
</dbReference>
<dbReference type="Pfam" id="PF00072">
    <property type="entry name" value="Response_reg"/>
    <property type="match status" value="1"/>
</dbReference>
<evidence type="ECO:0000259" key="5">
    <source>
        <dbReference type="PROSITE" id="PS50110"/>
    </source>
</evidence>
<keyword evidence="1 3" id="KW-0597">Phosphoprotein</keyword>
<evidence type="ECO:0000256" key="2">
    <source>
        <dbReference type="ARBA" id="ARBA00023125"/>
    </source>
</evidence>
<dbReference type="InterPro" id="IPR011006">
    <property type="entry name" value="CheY-like_superfamily"/>
</dbReference>
<sequence length="215" mass="24532">MRPVVTIVVVDDHSLFAQALENLINSFGEFKVLYHVKNGQEFVKKLAHIENVPDLAVIDINMPVMDGVETTRWLKKNYPTVNVIALSMDDDEPTIIRMLRAGARGYLLKDISPTILHDAFKDVIDKGFYYSNCITNHVLTSLHRGKEADHELKDREVEFLKLACTEMTYKEIAGAMCLSPKTIDGYRESLFEKLQIKSRVGLVIYAIKNKIYKPE</sequence>
<dbReference type="InterPro" id="IPR000792">
    <property type="entry name" value="Tscrpt_reg_LuxR_C"/>
</dbReference>
<evidence type="ECO:0000313" key="7">
    <source>
        <dbReference type="Proteomes" id="UP000772618"/>
    </source>
</evidence>
<dbReference type="PANTHER" id="PTHR43214">
    <property type="entry name" value="TWO-COMPONENT RESPONSE REGULATOR"/>
    <property type="match status" value="1"/>
</dbReference>
<dbReference type="InterPro" id="IPR001789">
    <property type="entry name" value="Sig_transdc_resp-reg_receiver"/>
</dbReference>
<dbReference type="CDD" id="cd17535">
    <property type="entry name" value="REC_NarL-like"/>
    <property type="match status" value="1"/>
</dbReference>
<dbReference type="InterPro" id="IPR058245">
    <property type="entry name" value="NreC/VraR/RcsB-like_REC"/>
</dbReference>
<dbReference type="Gene3D" id="3.40.50.2300">
    <property type="match status" value="1"/>
</dbReference>
<accession>A0ABS5VSS5</accession>
<dbReference type="EMBL" id="JAHESD010000032">
    <property type="protein sequence ID" value="MBT1704490.1"/>
    <property type="molecule type" value="Genomic_DNA"/>
</dbReference>
<dbReference type="InterPro" id="IPR016032">
    <property type="entry name" value="Sig_transdc_resp-reg_C-effctor"/>
</dbReference>
<evidence type="ECO:0000313" key="6">
    <source>
        <dbReference type="EMBL" id="MBT1704490.1"/>
    </source>
</evidence>
<gene>
    <name evidence="6" type="ORF">KK060_14440</name>
</gene>
<dbReference type="InterPro" id="IPR039420">
    <property type="entry name" value="WalR-like"/>
</dbReference>
<dbReference type="SMART" id="SM00421">
    <property type="entry name" value="HTH_LUXR"/>
    <property type="match status" value="1"/>
</dbReference>
<keyword evidence="7" id="KW-1185">Reference proteome</keyword>
<evidence type="ECO:0000256" key="3">
    <source>
        <dbReference type="PROSITE-ProRule" id="PRU00169"/>
    </source>
</evidence>
<feature type="domain" description="HTH luxR-type" evidence="4">
    <location>
        <begin position="145"/>
        <end position="210"/>
    </location>
</feature>
<name>A0ABS5VSS5_9BACT</name>
<organism evidence="6 7">
    <name type="scientific">Chryseosolibacter indicus</name>
    <dbReference type="NCBI Taxonomy" id="2782351"/>
    <lineage>
        <taxon>Bacteria</taxon>
        <taxon>Pseudomonadati</taxon>
        <taxon>Bacteroidota</taxon>
        <taxon>Cytophagia</taxon>
        <taxon>Cytophagales</taxon>
        <taxon>Chryseotaleaceae</taxon>
        <taxon>Chryseosolibacter</taxon>
    </lineage>
</organism>
<dbReference type="RefSeq" id="WP_254154451.1">
    <property type="nucleotide sequence ID" value="NZ_JAHESD010000032.1"/>
</dbReference>
<dbReference type="Pfam" id="PF00196">
    <property type="entry name" value="GerE"/>
    <property type="match status" value="1"/>
</dbReference>
<dbReference type="SMART" id="SM00448">
    <property type="entry name" value="REC"/>
    <property type="match status" value="1"/>
</dbReference>
<feature type="modified residue" description="4-aspartylphosphate" evidence="3">
    <location>
        <position position="59"/>
    </location>
</feature>
<evidence type="ECO:0000256" key="1">
    <source>
        <dbReference type="ARBA" id="ARBA00022553"/>
    </source>
</evidence>
<dbReference type="SUPFAM" id="SSF52172">
    <property type="entry name" value="CheY-like"/>
    <property type="match status" value="1"/>
</dbReference>
<proteinExistence type="predicted"/>
<dbReference type="PANTHER" id="PTHR43214:SF43">
    <property type="entry name" value="TWO-COMPONENT RESPONSE REGULATOR"/>
    <property type="match status" value="1"/>
</dbReference>
<dbReference type="PROSITE" id="PS50043">
    <property type="entry name" value="HTH_LUXR_2"/>
    <property type="match status" value="1"/>
</dbReference>
<dbReference type="PROSITE" id="PS50110">
    <property type="entry name" value="RESPONSE_REGULATORY"/>
    <property type="match status" value="1"/>
</dbReference>
<evidence type="ECO:0000259" key="4">
    <source>
        <dbReference type="PROSITE" id="PS50043"/>
    </source>
</evidence>
<dbReference type="CDD" id="cd06170">
    <property type="entry name" value="LuxR_C_like"/>
    <property type="match status" value="1"/>
</dbReference>
<feature type="domain" description="Response regulatory" evidence="5">
    <location>
        <begin position="6"/>
        <end position="124"/>
    </location>
</feature>